<feature type="non-terminal residue" evidence="5">
    <location>
        <position position="1"/>
    </location>
</feature>
<proteinExistence type="predicted"/>
<dbReference type="InterPro" id="IPR000536">
    <property type="entry name" value="Nucl_hrmn_rcpt_lig-bd"/>
</dbReference>
<evidence type="ECO:0000313" key="6">
    <source>
        <dbReference type="Proteomes" id="UP001328107"/>
    </source>
</evidence>
<dbReference type="GO" id="GO:0005634">
    <property type="term" value="C:nucleus"/>
    <property type="evidence" value="ECO:0007669"/>
    <property type="project" value="TreeGrafter"/>
</dbReference>
<evidence type="ECO:0000313" key="5">
    <source>
        <dbReference type="EMBL" id="GMR39768.1"/>
    </source>
</evidence>
<dbReference type="SMART" id="SM00430">
    <property type="entry name" value="HOLI"/>
    <property type="match status" value="1"/>
</dbReference>
<keyword evidence="2" id="KW-0804">Transcription</keyword>
<evidence type="ECO:0000256" key="2">
    <source>
        <dbReference type="ARBA" id="ARBA00023163"/>
    </source>
</evidence>
<dbReference type="InterPro" id="IPR035500">
    <property type="entry name" value="NHR-like_dom_sf"/>
</dbReference>
<sequence>QNGFVPGRIGLQNQCVRASLPSVIGFATTAFPEISTFDNEEKWMVLKNFMVSRFIFDGVYRAQKYFQGDDNIFMVSFLTFIEIDKIEQYIVDLAAPYDKQLSVNMMRTMTSKCTSEWLGPLLKQASLDEVESAAIYGLLCWPSYLSNSSNRVREISYTYHLRIFQELHAHYRKSGQTEYPSRIAYISSILMCVQSAIQRLKEDMQIYRLLDVYSGNEFVFNVIK</sequence>
<evidence type="ECO:0000256" key="1">
    <source>
        <dbReference type="ARBA" id="ARBA00023015"/>
    </source>
</evidence>
<dbReference type="Gene3D" id="1.10.565.10">
    <property type="entry name" value="Retinoid X Receptor"/>
    <property type="match status" value="1"/>
</dbReference>
<feature type="domain" description="NR LBD" evidence="4">
    <location>
        <begin position="14"/>
        <end position="197"/>
    </location>
</feature>
<dbReference type="PANTHER" id="PTHR46011">
    <property type="entry name" value="NUCLEAR HORMONE RECEPTOR FAMILY MEMBER NHR-86-RELATED"/>
    <property type="match status" value="1"/>
</dbReference>
<keyword evidence="1" id="KW-0805">Transcription regulation</keyword>
<dbReference type="Pfam" id="PF00104">
    <property type="entry name" value="Hormone_recep"/>
    <property type="match status" value="1"/>
</dbReference>
<evidence type="ECO:0000256" key="3">
    <source>
        <dbReference type="ARBA" id="ARBA00023170"/>
    </source>
</evidence>
<protein>
    <recommendedName>
        <fullName evidence="4">NR LBD domain-containing protein</fullName>
    </recommendedName>
</protein>
<dbReference type="EMBL" id="BTRK01000003">
    <property type="protein sequence ID" value="GMR39768.1"/>
    <property type="molecule type" value="Genomic_DNA"/>
</dbReference>
<dbReference type="PANTHER" id="PTHR46011:SF6">
    <property type="entry name" value="HIGH ZINC ACTIVATED NUCLEAR RECEPTOR PROTEIN"/>
    <property type="match status" value="1"/>
</dbReference>
<keyword evidence="6" id="KW-1185">Reference proteome</keyword>
<accession>A0AAN5C6Z2</accession>
<name>A0AAN5C6Z2_9BILA</name>
<comment type="caution">
    <text evidence="5">The sequence shown here is derived from an EMBL/GenBank/DDBJ whole genome shotgun (WGS) entry which is preliminary data.</text>
</comment>
<evidence type="ECO:0000259" key="4">
    <source>
        <dbReference type="SMART" id="SM00430"/>
    </source>
</evidence>
<dbReference type="SUPFAM" id="SSF48508">
    <property type="entry name" value="Nuclear receptor ligand-binding domain"/>
    <property type="match status" value="1"/>
</dbReference>
<dbReference type="AlphaFoldDB" id="A0AAN5C6Z2"/>
<organism evidence="5 6">
    <name type="scientific">Pristionchus mayeri</name>
    <dbReference type="NCBI Taxonomy" id="1317129"/>
    <lineage>
        <taxon>Eukaryota</taxon>
        <taxon>Metazoa</taxon>
        <taxon>Ecdysozoa</taxon>
        <taxon>Nematoda</taxon>
        <taxon>Chromadorea</taxon>
        <taxon>Rhabditida</taxon>
        <taxon>Rhabditina</taxon>
        <taxon>Diplogasteromorpha</taxon>
        <taxon>Diplogasteroidea</taxon>
        <taxon>Neodiplogasteridae</taxon>
        <taxon>Pristionchus</taxon>
    </lineage>
</organism>
<dbReference type="Proteomes" id="UP001328107">
    <property type="component" value="Unassembled WGS sequence"/>
</dbReference>
<reference evidence="6" key="1">
    <citation type="submission" date="2022-10" db="EMBL/GenBank/DDBJ databases">
        <title>Genome assembly of Pristionchus species.</title>
        <authorList>
            <person name="Yoshida K."/>
            <person name="Sommer R.J."/>
        </authorList>
    </citation>
    <scope>NUCLEOTIDE SEQUENCE [LARGE SCALE GENOMIC DNA]</scope>
    <source>
        <strain evidence="6">RS5460</strain>
    </source>
</reference>
<dbReference type="GO" id="GO:0003700">
    <property type="term" value="F:DNA-binding transcription factor activity"/>
    <property type="evidence" value="ECO:0007669"/>
    <property type="project" value="TreeGrafter"/>
</dbReference>
<gene>
    <name evidence="5" type="ORF">PMAYCL1PPCAC_09963</name>
</gene>
<keyword evidence="3" id="KW-0675">Receptor</keyword>